<keyword evidence="11" id="KW-1185">Reference proteome</keyword>
<evidence type="ECO:0000256" key="2">
    <source>
        <dbReference type="ARBA" id="ARBA00012251"/>
    </source>
</evidence>
<organism evidence="10 11">
    <name type="scientific">Gonium pectorale</name>
    <name type="common">Green alga</name>
    <dbReference type="NCBI Taxonomy" id="33097"/>
    <lineage>
        <taxon>Eukaryota</taxon>
        <taxon>Viridiplantae</taxon>
        <taxon>Chlorophyta</taxon>
        <taxon>core chlorophytes</taxon>
        <taxon>Chlorophyceae</taxon>
        <taxon>CS clade</taxon>
        <taxon>Chlamydomonadales</taxon>
        <taxon>Volvocaceae</taxon>
        <taxon>Gonium</taxon>
    </lineage>
</organism>
<dbReference type="EMBL" id="LSYV01000027">
    <property type="protein sequence ID" value="KXZ48568.1"/>
    <property type="molecule type" value="Genomic_DNA"/>
</dbReference>
<evidence type="ECO:0000256" key="5">
    <source>
        <dbReference type="ARBA" id="ARBA00022737"/>
    </source>
</evidence>
<keyword evidence="5" id="KW-0677">Repeat</keyword>
<dbReference type="OrthoDB" id="541961at2759"/>
<dbReference type="GO" id="GO:0016567">
    <property type="term" value="P:protein ubiquitination"/>
    <property type="evidence" value="ECO:0007669"/>
    <property type="project" value="InterPro"/>
</dbReference>
<gene>
    <name evidence="10" type="ORF">GPECTOR_26g471</name>
</gene>
<proteinExistence type="predicted"/>
<keyword evidence="7" id="KW-0833">Ubl conjugation pathway</keyword>
<dbReference type="InterPro" id="IPR002867">
    <property type="entry name" value="IBR_dom"/>
</dbReference>
<keyword evidence="3" id="KW-0808">Transferase</keyword>
<comment type="caution">
    <text evidence="10">The sequence shown here is derived from an EMBL/GenBank/DDBJ whole genome shotgun (WGS) entry which is preliminary data.</text>
</comment>
<dbReference type="SMART" id="SM00647">
    <property type="entry name" value="IBR"/>
    <property type="match status" value="2"/>
</dbReference>
<evidence type="ECO:0000256" key="8">
    <source>
        <dbReference type="ARBA" id="ARBA00022833"/>
    </source>
</evidence>
<keyword evidence="8" id="KW-0862">Zinc</keyword>
<evidence type="ECO:0000313" key="11">
    <source>
        <dbReference type="Proteomes" id="UP000075714"/>
    </source>
</evidence>
<evidence type="ECO:0000256" key="6">
    <source>
        <dbReference type="ARBA" id="ARBA00022771"/>
    </source>
</evidence>
<evidence type="ECO:0000256" key="4">
    <source>
        <dbReference type="ARBA" id="ARBA00022723"/>
    </source>
</evidence>
<dbReference type="Pfam" id="PF01485">
    <property type="entry name" value="IBR"/>
    <property type="match status" value="2"/>
</dbReference>
<evidence type="ECO:0000256" key="1">
    <source>
        <dbReference type="ARBA" id="ARBA00001798"/>
    </source>
</evidence>
<dbReference type="Gene3D" id="1.20.120.1750">
    <property type="match status" value="1"/>
</dbReference>
<dbReference type="InterPro" id="IPR044066">
    <property type="entry name" value="TRIAD_supradom"/>
</dbReference>
<dbReference type="PANTHER" id="PTHR11685">
    <property type="entry name" value="RBR FAMILY RING FINGER AND IBR DOMAIN-CONTAINING"/>
    <property type="match status" value="1"/>
</dbReference>
<keyword evidence="6" id="KW-0863">Zinc-finger</keyword>
<dbReference type="EC" id="2.3.2.31" evidence="2"/>
<feature type="domain" description="RING-type" evidence="9">
    <location>
        <begin position="1"/>
        <end position="160"/>
    </location>
</feature>
<comment type="catalytic activity">
    <reaction evidence="1">
        <text>[E2 ubiquitin-conjugating enzyme]-S-ubiquitinyl-L-cysteine + [acceptor protein]-L-lysine = [E2 ubiquitin-conjugating enzyme]-L-cysteine + [acceptor protein]-N(6)-ubiquitinyl-L-lysine.</text>
        <dbReference type="EC" id="2.3.2.31"/>
    </reaction>
</comment>
<reference evidence="11" key="1">
    <citation type="journal article" date="2016" name="Nat. Commun.">
        <title>The Gonium pectorale genome demonstrates co-option of cell cycle regulation during the evolution of multicellularity.</title>
        <authorList>
            <person name="Hanschen E.R."/>
            <person name="Marriage T.N."/>
            <person name="Ferris P.J."/>
            <person name="Hamaji T."/>
            <person name="Toyoda A."/>
            <person name="Fujiyama A."/>
            <person name="Neme R."/>
            <person name="Noguchi H."/>
            <person name="Minakuchi Y."/>
            <person name="Suzuki M."/>
            <person name="Kawai-Toyooka H."/>
            <person name="Smith D.R."/>
            <person name="Sparks H."/>
            <person name="Anderson J."/>
            <person name="Bakaric R."/>
            <person name="Luria V."/>
            <person name="Karger A."/>
            <person name="Kirschner M.W."/>
            <person name="Durand P.M."/>
            <person name="Michod R.E."/>
            <person name="Nozaki H."/>
            <person name="Olson B.J."/>
        </authorList>
    </citation>
    <scope>NUCLEOTIDE SEQUENCE [LARGE SCALE GENOMIC DNA]</scope>
    <source>
        <strain evidence="11">NIES-2863</strain>
    </source>
</reference>
<dbReference type="CDD" id="cd22584">
    <property type="entry name" value="Rcat_RBR_unk"/>
    <property type="match status" value="1"/>
</dbReference>
<evidence type="ECO:0000313" key="10">
    <source>
        <dbReference type="EMBL" id="KXZ48568.1"/>
    </source>
</evidence>
<dbReference type="AlphaFoldDB" id="A0A150GFG8"/>
<sequence>MGSGRVPGRFRLLELLEAEHAAMPPGEKLYCPHPGCSCPLLRPSNLWPDEPSECPACHRTFCATCLTTGWHEGFTCAEYGQLSADDRSPDTASLLRLGCSRGWRRCPGCRALVEREAGCNHVRCRCGARFCYACGKEYLSARPTEDNVHGTPGCECTLWHGVVD</sequence>
<dbReference type="STRING" id="33097.A0A150GFG8"/>
<dbReference type="PROSITE" id="PS51873">
    <property type="entry name" value="TRIAD"/>
    <property type="match status" value="1"/>
</dbReference>
<evidence type="ECO:0000259" key="9">
    <source>
        <dbReference type="PROSITE" id="PS51873"/>
    </source>
</evidence>
<evidence type="ECO:0000256" key="7">
    <source>
        <dbReference type="ARBA" id="ARBA00022786"/>
    </source>
</evidence>
<keyword evidence="4" id="KW-0479">Metal-binding</keyword>
<dbReference type="GO" id="GO:0061630">
    <property type="term" value="F:ubiquitin protein ligase activity"/>
    <property type="evidence" value="ECO:0007669"/>
    <property type="project" value="UniProtKB-EC"/>
</dbReference>
<dbReference type="InterPro" id="IPR031127">
    <property type="entry name" value="E3_UB_ligase_RBR"/>
</dbReference>
<dbReference type="SUPFAM" id="SSF57850">
    <property type="entry name" value="RING/U-box"/>
    <property type="match status" value="1"/>
</dbReference>
<evidence type="ECO:0000256" key="3">
    <source>
        <dbReference type="ARBA" id="ARBA00022679"/>
    </source>
</evidence>
<name>A0A150GFG8_GONPE</name>
<accession>A0A150GFG8</accession>
<dbReference type="GO" id="GO:0008270">
    <property type="term" value="F:zinc ion binding"/>
    <property type="evidence" value="ECO:0007669"/>
    <property type="project" value="UniProtKB-KW"/>
</dbReference>
<protein>
    <recommendedName>
        <fullName evidence="2">RBR-type E3 ubiquitin transferase</fullName>
        <ecNumber evidence="2">2.3.2.31</ecNumber>
    </recommendedName>
</protein>
<dbReference type="Proteomes" id="UP000075714">
    <property type="component" value="Unassembled WGS sequence"/>
</dbReference>